<dbReference type="Proteomes" id="UP000218334">
    <property type="component" value="Unassembled WGS sequence"/>
</dbReference>
<reference evidence="2" key="1">
    <citation type="journal article" date="2017" name="Nat. Ecol. Evol.">
        <title>Genome expansion and lineage-specific genetic innovations in the forest pathogenic fungi Armillaria.</title>
        <authorList>
            <person name="Sipos G."/>
            <person name="Prasanna A.N."/>
            <person name="Walter M.C."/>
            <person name="O'Connor E."/>
            <person name="Balint B."/>
            <person name="Krizsan K."/>
            <person name="Kiss B."/>
            <person name="Hess J."/>
            <person name="Varga T."/>
            <person name="Slot J."/>
            <person name="Riley R."/>
            <person name="Boka B."/>
            <person name="Rigling D."/>
            <person name="Barry K."/>
            <person name="Lee J."/>
            <person name="Mihaltcheva S."/>
            <person name="LaButti K."/>
            <person name="Lipzen A."/>
            <person name="Waldron R."/>
            <person name="Moloney N.M."/>
            <person name="Sperisen C."/>
            <person name="Kredics L."/>
            <person name="Vagvoelgyi C."/>
            <person name="Patrignani A."/>
            <person name="Fitzpatrick D."/>
            <person name="Nagy I."/>
            <person name="Doyle S."/>
            <person name="Anderson J.B."/>
            <person name="Grigoriev I.V."/>
            <person name="Gueldener U."/>
            <person name="Muensterkoetter M."/>
            <person name="Nagy L.G."/>
        </authorList>
    </citation>
    <scope>NUCLEOTIDE SEQUENCE [LARGE SCALE GENOMIC DNA]</scope>
    <source>
        <strain evidence="2">28-4</strain>
    </source>
</reference>
<dbReference type="AlphaFoldDB" id="A0A2H3B5U6"/>
<dbReference type="EMBL" id="KZ293545">
    <property type="protein sequence ID" value="PBK58416.1"/>
    <property type="molecule type" value="Genomic_DNA"/>
</dbReference>
<organism evidence="1 2">
    <name type="scientific">Armillaria solidipes</name>
    <dbReference type="NCBI Taxonomy" id="1076256"/>
    <lineage>
        <taxon>Eukaryota</taxon>
        <taxon>Fungi</taxon>
        <taxon>Dikarya</taxon>
        <taxon>Basidiomycota</taxon>
        <taxon>Agaricomycotina</taxon>
        <taxon>Agaricomycetes</taxon>
        <taxon>Agaricomycetidae</taxon>
        <taxon>Agaricales</taxon>
        <taxon>Marasmiineae</taxon>
        <taxon>Physalacriaceae</taxon>
        <taxon>Armillaria</taxon>
    </lineage>
</organism>
<sequence>MSVPTAGSPRTGLLAVPWGGLFALMTNHGGASIIFGPFSTCYFHLVIRGHVIHQTLTVFRVLKVSNSGTCQSASILLVLHPTHHRQETCYLSKSAGKVPKDDEICNPYGCSEMPTT</sequence>
<accession>A0A2H3B5U6</accession>
<protein>
    <submittedName>
        <fullName evidence="1">Uncharacterized protein</fullName>
    </submittedName>
</protein>
<keyword evidence="2" id="KW-1185">Reference proteome</keyword>
<proteinExistence type="predicted"/>
<evidence type="ECO:0000313" key="2">
    <source>
        <dbReference type="Proteomes" id="UP000218334"/>
    </source>
</evidence>
<gene>
    <name evidence="1" type="ORF">ARMSODRAFT_133567</name>
</gene>
<name>A0A2H3B5U6_9AGAR</name>
<evidence type="ECO:0000313" key="1">
    <source>
        <dbReference type="EMBL" id="PBK58416.1"/>
    </source>
</evidence>